<dbReference type="AlphaFoldDB" id="A0A077JGF7"/>
<sequence length="352" mass="41722">MSNELVLVSNYEKTLEILDSQILNKEKQLLKTKPKDLNIIKLNKIFHITEFEKYNDYNNLNKIDNKQEKSKNINNDLNGNNIVNNQSLYKKDQSKIQNIDSLNNNINNNLDQNNEINNCENKNNILENKCNSHNKYTFTKKLPIQISLLSHPNIESYKNRNPSTLWKNNILFKIYSIIKKIYHHKQHEYTQKDPIYFKNLILISLKEIGINNLSIEAIDAKVINFFEENGELDSSQVVSERVLRKNLNRYKLNKNDINDVTYNMLLFLFIYFVKKLEDDMKIANLYPSGFKKKQHLITIINKFNNWNKNEFLISKKINTNSINQFINNLKKQNPREIETIINLCLCRFTKLN</sequence>
<dbReference type="EMBL" id="AB828323">
    <property type="protein sequence ID" value="BAP19095.1"/>
    <property type="molecule type" value="Genomic_DNA"/>
</dbReference>
<accession>A0A077JGF7</accession>
<evidence type="ECO:0000313" key="1">
    <source>
        <dbReference type="EMBL" id="BAP19095.1"/>
    </source>
</evidence>
<protein>
    <submittedName>
        <fullName evidence="1">Uncharacterized protein</fullName>
    </submittedName>
</protein>
<reference evidence="1" key="1">
    <citation type="journal article" date="2014" name="PLoS ONE">
        <title>An unclassified microorganism: novel pathogen candidate lurking in human airways.</title>
        <authorList>
            <person name="Fukuda K."/>
            <person name="Yatera K."/>
            <person name="Ogawa M."/>
            <person name="Kawanami T."/>
            <person name="Yamasaki K."/>
            <person name="Noguchi S."/>
            <person name="Murphy R.S."/>
            <person name="Mukae H."/>
            <person name="Taniguchi H."/>
        </authorList>
    </citation>
    <scope>NUCLEOTIDE SEQUENCE</scope>
    <source>
        <strain evidence="1">IOLA-A4PG</strain>
    </source>
</reference>
<organism evidence="1">
    <name type="scientific">uncultured microorganism</name>
    <dbReference type="NCBI Taxonomy" id="358574"/>
    <lineage>
        <taxon>unclassified sequences</taxon>
        <taxon>environmental samples</taxon>
    </lineage>
</organism>
<name>A0A077JGF7_9ZZZZ</name>
<proteinExistence type="predicted"/>